<name>A0A7K0KGY1_9BACT</name>
<dbReference type="Gene3D" id="3.40.50.2000">
    <property type="entry name" value="Glycogen Phosphorylase B"/>
    <property type="match status" value="2"/>
</dbReference>
<feature type="domain" description="Glucosyltransferase 3-like N-terminal" evidence="2">
    <location>
        <begin position="16"/>
        <end position="154"/>
    </location>
</feature>
<reference evidence="4 5" key="1">
    <citation type="submission" date="2019-08" db="EMBL/GenBank/DDBJ databases">
        <title>In-depth cultivation of the pig gut microbiome towards novel bacterial diversity and tailored functional studies.</title>
        <authorList>
            <person name="Wylensek D."/>
            <person name="Hitch T.C.A."/>
            <person name="Clavel T."/>
        </authorList>
    </citation>
    <scope>NUCLEOTIDE SEQUENCE [LARGE SCALE GENOMIC DNA]</scope>
    <source>
        <strain evidence="4 5">LKV-178-WT-2A</strain>
    </source>
</reference>
<protein>
    <recommendedName>
        <fullName evidence="6">Galactofuranosyltransferase</fullName>
    </recommendedName>
</protein>
<dbReference type="PIRSF" id="PIRSF007023">
    <property type="entry name" value="UDP-Galf_transf"/>
    <property type="match status" value="1"/>
</dbReference>
<sequence>MSKIIVNYTLYLGTMANKVALGKARQDNNKTFERLGFPVEDLVCKNYKLPLLPNLQGLWLHVKMLARRGGHNEFYYQYPTSARNGFPIVARLLQLFRNRIVLIVHDVQSLRYHRDPSQDIGIFNSADLIIAHTEPMRQWLIDHGVKTPIVLLHIFDYYSEDDFLPVDDIVARHNEVVFAGNLRKSEFLPALCRHPFSGLTFNLYGLKSDIDFSSYPHIKYYGVFQGDHTGTIHGGWGLVWDGDSITTCSGVLGDYLRYNLPHKLSLYIAAGLPVIVWSQSAVADWVKQNRLGLVVDSLEELPERIAAVTEAEHRDYIAHCREMGSRLRNGEMLKARLND</sequence>
<dbReference type="Proteomes" id="UP000438914">
    <property type="component" value="Unassembled WGS sequence"/>
</dbReference>
<proteinExistence type="predicted"/>
<organism evidence="4 5">
    <name type="scientific">Hallella mizrahii</name>
    <dbReference type="NCBI Taxonomy" id="2606637"/>
    <lineage>
        <taxon>Bacteria</taxon>
        <taxon>Pseudomonadati</taxon>
        <taxon>Bacteroidota</taxon>
        <taxon>Bacteroidia</taxon>
        <taxon>Bacteroidales</taxon>
        <taxon>Prevotellaceae</taxon>
        <taxon>Hallella</taxon>
    </lineage>
</organism>
<keyword evidence="1" id="KW-0808">Transferase</keyword>
<dbReference type="InterPro" id="IPR058591">
    <property type="entry name" value="Gtf3_N"/>
</dbReference>
<dbReference type="AlphaFoldDB" id="A0A7K0KGY1"/>
<evidence type="ECO:0000313" key="4">
    <source>
        <dbReference type="EMBL" id="MST85129.1"/>
    </source>
</evidence>
<evidence type="ECO:0000259" key="2">
    <source>
        <dbReference type="Pfam" id="PF26334"/>
    </source>
</evidence>
<feature type="domain" description="Glucosyltransferase 3-like C-terminal" evidence="3">
    <location>
        <begin position="176"/>
        <end position="338"/>
    </location>
</feature>
<dbReference type="RefSeq" id="WP_154534717.1">
    <property type="nucleotide sequence ID" value="NZ_VUNG01000029.1"/>
</dbReference>
<evidence type="ECO:0000256" key="1">
    <source>
        <dbReference type="ARBA" id="ARBA00022679"/>
    </source>
</evidence>
<dbReference type="SUPFAM" id="SSF53756">
    <property type="entry name" value="UDP-Glycosyltransferase/glycogen phosphorylase"/>
    <property type="match status" value="1"/>
</dbReference>
<evidence type="ECO:0000313" key="5">
    <source>
        <dbReference type="Proteomes" id="UP000438914"/>
    </source>
</evidence>
<dbReference type="Pfam" id="PF26334">
    <property type="entry name" value="Gtf3_N"/>
    <property type="match status" value="1"/>
</dbReference>
<comment type="caution">
    <text evidence="4">The sequence shown here is derived from an EMBL/GenBank/DDBJ whole genome shotgun (WGS) entry which is preliminary data.</text>
</comment>
<evidence type="ECO:0000259" key="3">
    <source>
        <dbReference type="Pfam" id="PF26337"/>
    </source>
</evidence>
<dbReference type="Pfam" id="PF26337">
    <property type="entry name" value="Gtf3_C"/>
    <property type="match status" value="1"/>
</dbReference>
<evidence type="ECO:0008006" key="6">
    <source>
        <dbReference type="Google" id="ProtNLM"/>
    </source>
</evidence>
<accession>A0A7K0KGY1</accession>
<gene>
    <name evidence="4" type="ORF">FYJ73_10725</name>
</gene>
<dbReference type="EMBL" id="VUNG01000029">
    <property type="protein sequence ID" value="MST85129.1"/>
    <property type="molecule type" value="Genomic_DNA"/>
</dbReference>
<keyword evidence="5" id="KW-1185">Reference proteome</keyword>
<dbReference type="InterPro" id="IPR058592">
    <property type="entry name" value="Gtf3_C"/>
</dbReference>